<keyword evidence="4 10" id="KW-1133">Transmembrane helix</keyword>
<keyword evidence="10" id="KW-0813">Transport</keyword>
<organism evidence="11 12">
    <name type="scientific">Salinicoccus cyprini</name>
    <dbReference type="NCBI Taxonomy" id="2493691"/>
    <lineage>
        <taxon>Bacteria</taxon>
        <taxon>Bacillati</taxon>
        <taxon>Bacillota</taxon>
        <taxon>Bacilli</taxon>
        <taxon>Bacillales</taxon>
        <taxon>Staphylococcaceae</taxon>
        <taxon>Salinicoccus</taxon>
    </lineage>
</organism>
<comment type="catalytic activity">
    <reaction evidence="8">
        <text>fluoride(in) = fluoride(out)</text>
        <dbReference type="Rhea" id="RHEA:76159"/>
        <dbReference type="ChEBI" id="CHEBI:17051"/>
    </reaction>
    <physiologicalReaction direction="left-to-right" evidence="8">
        <dbReference type="Rhea" id="RHEA:76160"/>
    </physiologicalReaction>
</comment>
<evidence type="ECO:0000256" key="6">
    <source>
        <dbReference type="ARBA" id="ARBA00023303"/>
    </source>
</evidence>
<evidence type="ECO:0000256" key="7">
    <source>
        <dbReference type="ARBA" id="ARBA00035120"/>
    </source>
</evidence>
<name>A0A558AZU6_9STAP</name>
<evidence type="ECO:0000256" key="10">
    <source>
        <dbReference type="HAMAP-Rule" id="MF_00454"/>
    </source>
</evidence>
<reference evidence="11 12" key="1">
    <citation type="submission" date="2019-07" db="EMBL/GenBank/DDBJ databases">
        <title>Salinicoccus cyprini sp. nov., isolated from gastro-intestinal tract of mirror carp, Cyprinus carpio var. specularis, collected from Gobind Sagar Reservoir, Himachal Pradesh, India.</title>
        <authorList>
            <person name="Talwar C."/>
            <person name="Singh A.K."/>
            <person name="Lal R."/>
            <person name="Negi R.K."/>
        </authorList>
    </citation>
    <scope>NUCLEOTIDE SEQUENCE [LARGE SCALE GENOMIC DNA]</scope>
    <source>
        <strain evidence="11 12">CT19</strain>
    </source>
</reference>
<keyword evidence="6 10" id="KW-0407">Ion channel</keyword>
<dbReference type="EMBL" id="VMSJ01000001">
    <property type="protein sequence ID" value="TVT29773.1"/>
    <property type="molecule type" value="Genomic_DNA"/>
</dbReference>
<evidence type="ECO:0000313" key="11">
    <source>
        <dbReference type="EMBL" id="TVT29773.1"/>
    </source>
</evidence>
<dbReference type="HAMAP" id="MF_00454">
    <property type="entry name" value="FluC"/>
    <property type="match status" value="1"/>
</dbReference>
<dbReference type="Proteomes" id="UP000315103">
    <property type="component" value="Unassembled WGS sequence"/>
</dbReference>
<gene>
    <name evidence="10" type="primary">fluC</name>
    <name evidence="10" type="synonym">crcB</name>
    <name evidence="11" type="ORF">FO441_05695</name>
</gene>
<comment type="caution">
    <text evidence="11">The sequence shown here is derived from an EMBL/GenBank/DDBJ whole genome shotgun (WGS) entry which is preliminary data.</text>
</comment>
<evidence type="ECO:0000256" key="8">
    <source>
        <dbReference type="ARBA" id="ARBA00035585"/>
    </source>
</evidence>
<dbReference type="RefSeq" id="WP_145287035.1">
    <property type="nucleotide sequence ID" value="NZ_VMSJ01000001.1"/>
</dbReference>
<comment type="similarity">
    <text evidence="7 10">Belongs to the fluoride channel Fluc/FEX (TC 1.A.43) family.</text>
</comment>
<comment type="function">
    <text evidence="9 10">Fluoride-specific ion channel. Important for reducing fluoride concentration in the cell, thus reducing its toxicity.</text>
</comment>
<dbReference type="AlphaFoldDB" id="A0A558AZU6"/>
<evidence type="ECO:0000313" key="12">
    <source>
        <dbReference type="Proteomes" id="UP000315103"/>
    </source>
</evidence>
<dbReference type="GO" id="GO:0140114">
    <property type="term" value="P:cellular detoxification of fluoride"/>
    <property type="evidence" value="ECO:0007669"/>
    <property type="project" value="UniProtKB-UniRule"/>
</dbReference>
<evidence type="ECO:0000256" key="1">
    <source>
        <dbReference type="ARBA" id="ARBA00004651"/>
    </source>
</evidence>
<feature type="binding site" evidence="10">
    <location>
        <position position="71"/>
    </location>
    <ligand>
        <name>Na(+)</name>
        <dbReference type="ChEBI" id="CHEBI:29101"/>
        <note>structural</note>
    </ligand>
</feature>
<comment type="activity regulation">
    <text evidence="10">Na(+) is not transported, but it plays an essential structural role and its presence is essential for fluoride channel function.</text>
</comment>
<feature type="binding site" evidence="10">
    <location>
        <position position="74"/>
    </location>
    <ligand>
        <name>Na(+)</name>
        <dbReference type="ChEBI" id="CHEBI:29101"/>
        <note>structural</note>
    </ligand>
</feature>
<keyword evidence="5 10" id="KW-0472">Membrane</keyword>
<keyword evidence="12" id="KW-1185">Reference proteome</keyword>
<evidence type="ECO:0000256" key="2">
    <source>
        <dbReference type="ARBA" id="ARBA00022475"/>
    </source>
</evidence>
<comment type="subcellular location">
    <subcellularLocation>
        <location evidence="1 10">Cell membrane</location>
        <topology evidence="1 10">Multi-pass membrane protein</topology>
    </subcellularLocation>
</comment>
<keyword evidence="10" id="KW-0406">Ion transport</keyword>
<accession>A0A558AZU6</accession>
<dbReference type="GO" id="GO:0005886">
    <property type="term" value="C:plasma membrane"/>
    <property type="evidence" value="ECO:0007669"/>
    <property type="project" value="UniProtKB-SubCell"/>
</dbReference>
<keyword evidence="3 10" id="KW-0812">Transmembrane</keyword>
<evidence type="ECO:0000256" key="9">
    <source>
        <dbReference type="ARBA" id="ARBA00049940"/>
    </source>
</evidence>
<evidence type="ECO:0000256" key="5">
    <source>
        <dbReference type="ARBA" id="ARBA00023136"/>
    </source>
</evidence>
<dbReference type="InterPro" id="IPR003691">
    <property type="entry name" value="FluC"/>
</dbReference>
<feature type="transmembrane region" description="Helical" evidence="10">
    <location>
        <begin position="93"/>
        <end position="114"/>
    </location>
</feature>
<keyword evidence="10" id="KW-0479">Metal-binding</keyword>
<dbReference type="GO" id="GO:0046872">
    <property type="term" value="F:metal ion binding"/>
    <property type="evidence" value="ECO:0007669"/>
    <property type="project" value="UniProtKB-KW"/>
</dbReference>
<proteinExistence type="inferred from homology"/>
<feature type="transmembrane region" description="Helical" evidence="10">
    <location>
        <begin position="30"/>
        <end position="52"/>
    </location>
</feature>
<dbReference type="Pfam" id="PF02537">
    <property type="entry name" value="CRCB"/>
    <property type="match status" value="1"/>
</dbReference>
<evidence type="ECO:0000256" key="3">
    <source>
        <dbReference type="ARBA" id="ARBA00022692"/>
    </source>
</evidence>
<evidence type="ECO:0000256" key="4">
    <source>
        <dbReference type="ARBA" id="ARBA00022989"/>
    </source>
</evidence>
<dbReference type="OrthoDB" id="9815830at2"/>
<keyword evidence="10" id="KW-0915">Sodium</keyword>
<sequence length="121" mass="12950">MKKYICISLGAMIGASLRFAISVAAASMMLPFFIGTLAVNMFGAFAAGTVLSKFKGRTGYLQDFLITGLLGSFTTFSLLTYDQYVLLSIGDYLIFTVYGAINLFGGLSMILLGWKAGGARQ</sequence>
<keyword evidence="2 10" id="KW-1003">Cell membrane</keyword>
<dbReference type="GO" id="GO:0062054">
    <property type="term" value="F:fluoride channel activity"/>
    <property type="evidence" value="ECO:0007669"/>
    <property type="project" value="UniProtKB-UniRule"/>
</dbReference>
<feature type="transmembrane region" description="Helical" evidence="10">
    <location>
        <begin position="64"/>
        <end position="81"/>
    </location>
</feature>
<protein>
    <recommendedName>
        <fullName evidence="10">Fluoride-specific ion channel FluC</fullName>
    </recommendedName>
</protein>